<dbReference type="PROSITE" id="PS01298">
    <property type="entry name" value="DAPB"/>
    <property type="match status" value="1"/>
</dbReference>
<evidence type="ECO:0000256" key="2">
    <source>
        <dbReference type="ARBA" id="ARBA00022490"/>
    </source>
</evidence>
<evidence type="ECO:0000256" key="4">
    <source>
        <dbReference type="ARBA" id="ARBA00022741"/>
    </source>
</evidence>
<comment type="catalytic activity">
    <reaction evidence="12">
        <text>(S)-2,3,4,5-tetrahydrodipicolinate + NADP(+) + H2O = (2S,4S)-4-hydroxy-2,3,4,5-tetrahydrodipicolinate + NADPH + H(+)</text>
        <dbReference type="Rhea" id="RHEA:35331"/>
        <dbReference type="ChEBI" id="CHEBI:15377"/>
        <dbReference type="ChEBI" id="CHEBI:15378"/>
        <dbReference type="ChEBI" id="CHEBI:16845"/>
        <dbReference type="ChEBI" id="CHEBI:57783"/>
        <dbReference type="ChEBI" id="CHEBI:58349"/>
        <dbReference type="ChEBI" id="CHEBI:67139"/>
        <dbReference type="EC" id="1.17.1.8"/>
    </reaction>
</comment>
<dbReference type="GO" id="GO:0051287">
    <property type="term" value="F:NAD binding"/>
    <property type="evidence" value="ECO:0007669"/>
    <property type="project" value="UniProtKB-UniRule"/>
</dbReference>
<keyword evidence="4" id="KW-0547">Nucleotide-binding</keyword>
<dbReference type="SUPFAM" id="SSF55021">
    <property type="entry name" value="ACT-like"/>
    <property type="match status" value="2"/>
</dbReference>
<dbReference type="Gene3D" id="3.30.2130.10">
    <property type="entry name" value="VC0802-like"/>
    <property type="match status" value="1"/>
</dbReference>
<comment type="catalytic activity">
    <reaction evidence="12">
        <text>(S)-2,3,4,5-tetrahydrodipicolinate + NAD(+) + H2O = (2S,4S)-4-hydroxy-2,3,4,5-tetrahydrodipicolinate + NADH + H(+)</text>
        <dbReference type="Rhea" id="RHEA:35323"/>
        <dbReference type="ChEBI" id="CHEBI:15377"/>
        <dbReference type="ChEBI" id="CHEBI:15378"/>
        <dbReference type="ChEBI" id="CHEBI:16845"/>
        <dbReference type="ChEBI" id="CHEBI:57540"/>
        <dbReference type="ChEBI" id="CHEBI:57945"/>
        <dbReference type="ChEBI" id="CHEBI:67139"/>
        <dbReference type="EC" id="1.17.1.8"/>
    </reaction>
</comment>
<dbReference type="Gene3D" id="3.40.50.720">
    <property type="entry name" value="NAD(P)-binding Rossmann-like Domain"/>
    <property type="match status" value="1"/>
</dbReference>
<evidence type="ECO:0000256" key="11">
    <source>
        <dbReference type="ARBA" id="ARBA00023154"/>
    </source>
</evidence>
<dbReference type="InterPro" id="IPR000846">
    <property type="entry name" value="DapB_N"/>
</dbReference>
<dbReference type="FunFam" id="3.30.360.10:FF:000009">
    <property type="entry name" value="4-hydroxy-tetrahydrodipicolinate reductase"/>
    <property type="match status" value="1"/>
</dbReference>
<dbReference type="GO" id="GO:0016726">
    <property type="term" value="F:oxidoreductase activity, acting on CH or CH2 groups, NAD or NADP as acceptor"/>
    <property type="evidence" value="ECO:0007669"/>
    <property type="project" value="UniProtKB-UniRule"/>
</dbReference>
<keyword evidence="8 12" id="KW-0220">Diaminopimelate biosynthesis</keyword>
<evidence type="ECO:0000259" key="14">
    <source>
        <dbReference type="Pfam" id="PF01113"/>
    </source>
</evidence>
<dbReference type="InterPro" id="IPR022664">
    <property type="entry name" value="DapB_N_CS"/>
</dbReference>
<dbReference type="GO" id="GO:0005524">
    <property type="term" value="F:ATP binding"/>
    <property type="evidence" value="ECO:0007669"/>
    <property type="project" value="UniProtKB-KW"/>
</dbReference>
<comment type="similarity">
    <text evidence="1 12">Belongs to the DapB family.</text>
</comment>
<dbReference type="EMBL" id="DVNZ01000210">
    <property type="protein sequence ID" value="HIU94811.1"/>
    <property type="molecule type" value="Genomic_DNA"/>
</dbReference>
<dbReference type="Proteomes" id="UP000824128">
    <property type="component" value="Unassembled WGS sequence"/>
</dbReference>
<evidence type="ECO:0000256" key="9">
    <source>
        <dbReference type="ARBA" id="ARBA00023002"/>
    </source>
</evidence>
<dbReference type="EC" id="1.17.1.8" evidence="12 13"/>
<keyword evidence="3 12" id="KW-0028">Amino-acid biosynthesis</keyword>
<keyword evidence="6" id="KW-0067">ATP-binding</keyword>
<feature type="binding site" evidence="12">
    <location>
        <position position="144"/>
    </location>
    <ligand>
        <name>(S)-2,3,4,5-tetrahydrodipicolinate</name>
        <dbReference type="ChEBI" id="CHEBI:16845"/>
    </ligand>
</feature>
<evidence type="ECO:0000313" key="18">
    <source>
        <dbReference type="Proteomes" id="UP000824128"/>
    </source>
</evidence>
<keyword evidence="5" id="KW-0418">Kinase</keyword>
<feature type="active site" description="Proton donor" evidence="12">
    <location>
        <position position="147"/>
    </location>
</feature>
<dbReference type="Pfam" id="PF22468">
    <property type="entry name" value="ACT_9"/>
    <property type="match status" value="1"/>
</dbReference>
<feature type="active site" description="Proton donor/acceptor" evidence="12">
    <location>
        <position position="143"/>
    </location>
</feature>
<feature type="binding site" evidence="12">
    <location>
        <position position="35"/>
    </location>
    <ligand>
        <name>NAD(+)</name>
        <dbReference type="ChEBI" id="CHEBI:57540"/>
    </ligand>
</feature>
<accession>A0A9D1SU39</accession>
<comment type="caution">
    <text evidence="12">Was originally thought to be a dihydrodipicolinate reductase (DHDPR), catalyzing the conversion of dihydrodipicolinate to tetrahydrodipicolinate. However, it was shown in E.coli that the substrate of the enzymatic reaction is not dihydrodipicolinate (DHDP) but in fact (2S,4S)-4-hydroxy-2,3,4,5-tetrahydrodipicolinic acid (HTPA), the product released by the DapA-catalyzed reaction.</text>
</comment>
<dbReference type="InterPro" id="IPR045865">
    <property type="entry name" value="ACT-like_dom_sf"/>
</dbReference>
<evidence type="ECO:0000256" key="5">
    <source>
        <dbReference type="ARBA" id="ARBA00022777"/>
    </source>
</evidence>
<keyword evidence="9 12" id="KW-0560">Oxidoreductase</keyword>
<dbReference type="PANTHER" id="PTHR20836">
    <property type="entry name" value="DIHYDRODIPICOLINATE REDUCTASE"/>
    <property type="match status" value="1"/>
</dbReference>
<dbReference type="CDD" id="cd02274">
    <property type="entry name" value="DHDPR_N"/>
    <property type="match status" value="1"/>
</dbReference>
<dbReference type="GO" id="GO:0005829">
    <property type="term" value="C:cytosol"/>
    <property type="evidence" value="ECO:0007669"/>
    <property type="project" value="TreeGrafter"/>
</dbReference>
<dbReference type="GO" id="GO:0009089">
    <property type="term" value="P:lysine biosynthetic process via diaminopimelate"/>
    <property type="evidence" value="ECO:0007669"/>
    <property type="project" value="UniProtKB-UniRule"/>
</dbReference>
<protein>
    <recommendedName>
        <fullName evidence="12 13">4-hydroxy-tetrahydrodipicolinate reductase</fullName>
        <shortName evidence="12">HTPA reductase</shortName>
        <ecNumber evidence="12 13">1.17.1.8</ecNumber>
    </recommendedName>
</protein>
<dbReference type="GO" id="GO:0019877">
    <property type="term" value="P:diaminopimelate biosynthetic process"/>
    <property type="evidence" value="ECO:0007669"/>
    <property type="project" value="UniProtKB-UniRule"/>
</dbReference>
<dbReference type="Gene3D" id="3.30.360.10">
    <property type="entry name" value="Dihydrodipicolinate Reductase, domain 2"/>
    <property type="match status" value="1"/>
</dbReference>
<dbReference type="Pfam" id="PF05173">
    <property type="entry name" value="DapB_C"/>
    <property type="match status" value="1"/>
</dbReference>
<comment type="subcellular location">
    <subcellularLocation>
        <location evidence="12">Cytoplasm</location>
    </subcellularLocation>
</comment>
<feature type="binding site" evidence="12">
    <location>
        <begin position="110"/>
        <end position="113"/>
    </location>
    <ligand>
        <name>NAD(+)</name>
        <dbReference type="ChEBI" id="CHEBI:57540"/>
    </ligand>
</feature>
<feature type="binding site" evidence="12">
    <location>
        <begin position="153"/>
        <end position="154"/>
    </location>
    <ligand>
        <name>(S)-2,3,4,5-tetrahydrodipicolinate</name>
        <dbReference type="ChEBI" id="CHEBI:16845"/>
    </ligand>
</feature>
<dbReference type="InterPro" id="IPR036291">
    <property type="entry name" value="NAD(P)-bd_dom_sf"/>
</dbReference>
<dbReference type="SUPFAM" id="SSF55347">
    <property type="entry name" value="Glyceraldehyde-3-phosphate dehydrogenase-like, C-terminal domain"/>
    <property type="match status" value="1"/>
</dbReference>
<comment type="caution">
    <text evidence="17">The sequence shown here is derived from an EMBL/GenBank/DDBJ whole genome shotgun (WGS) entry which is preliminary data.</text>
</comment>
<evidence type="ECO:0000256" key="3">
    <source>
        <dbReference type="ARBA" id="ARBA00022605"/>
    </source>
</evidence>
<evidence type="ECO:0000256" key="8">
    <source>
        <dbReference type="ARBA" id="ARBA00022915"/>
    </source>
</evidence>
<evidence type="ECO:0000256" key="7">
    <source>
        <dbReference type="ARBA" id="ARBA00022857"/>
    </source>
</evidence>
<keyword evidence="7 12" id="KW-0521">NADP</keyword>
<comment type="subunit">
    <text evidence="12">Homotetramer.</text>
</comment>
<reference evidence="17" key="1">
    <citation type="submission" date="2020-10" db="EMBL/GenBank/DDBJ databases">
        <authorList>
            <person name="Gilroy R."/>
        </authorList>
    </citation>
    <scope>NUCLEOTIDE SEQUENCE</scope>
    <source>
        <strain evidence="17">ChiGjej2B2-16831</strain>
    </source>
</reference>
<evidence type="ECO:0000259" key="15">
    <source>
        <dbReference type="Pfam" id="PF05173"/>
    </source>
</evidence>
<dbReference type="GO" id="GO:0008839">
    <property type="term" value="F:4-hydroxy-tetrahydrodipicolinate reductase"/>
    <property type="evidence" value="ECO:0007669"/>
    <property type="project" value="UniProtKB-UniRule"/>
</dbReference>
<keyword evidence="5" id="KW-0808">Transferase</keyword>
<reference evidence="17" key="2">
    <citation type="journal article" date="2021" name="PeerJ">
        <title>Extensive microbial diversity within the chicken gut microbiome revealed by metagenomics and culture.</title>
        <authorList>
            <person name="Gilroy R."/>
            <person name="Ravi A."/>
            <person name="Getino M."/>
            <person name="Pursley I."/>
            <person name="Horton D.L."/>
            <person name="Alikhan N.F."/>
            <person name="Baker D."/>
            <person name="Gharbi K."/>
            <person name="Hall N."/>
            <person name="Watson M."/>
            <person name="Adriaenssens E.M."/>
            <person name="Foster-Nyarko E."/>
            <person name="Jarju S."/>
            <person name="Secka A."/>
            <person name="Antonio M."/>
            <person name="Oren A."/>
            <person name="Chaudhuri R.R."/>
            <person name="La Ragione R."/>
            <person name="Hildebrand F."/>
            <person name="Pallen M.J."/>
        </authorList>
    </citation>
    <scope>NUCLEOTIDE SEQUENCE</scope>
    <source>
        <strain evidence="17">ChiGjej2B2-16831</strain>
    </source>
</reference>
<comment type="function">
    <text evidence="12">Catalyzes the conversion of 4-hydroxy-tetrahydrodipicolinate (HTPA) to tetrahydrodipicolinate.</text>
</comment>
<dbReference type="AlphaFoldDB" id="A0A9D1SU39"/>
<evidence type="ECO:0000256" key="6">
    <source>
        <dbReference type="ARBA" id="ARBA00022840"/>
    </source>
</evidence>
<feature type="binding site" evidence="12">
    <location>
        <begin position="86"/>
        <end position="88"/>
    </location>
    <ligand>
        <name>NAD(+)</name>
        <dbReference type="ChEBI" id="CHEBI:57540"/>
    </ligand>
</feature>
<dbReference type="HAMAP" id="MF_00102">
    <property type="entry name" value="DapB"/>
    <property type="match status" value="1"/>
</dbReference>
<comment type="caution">
    <text evidence="12">Lacks conserved residue(s) required for the propagation of feature annotation.</text>
</comment>
<dbReference type="InterPro" id="IPR022663">
    <property type="entry name" value="DapB_C"/>
</dbReference>
<name>A0A9D1SU39_9FIRM</name>
<sequence length="407" mass="43021">MIRILLNGIGGQMGRATLEAARNQSGLYCVVAGVDAAPQSAGDIPVYAACGQVKEAFDVIIDFSVPAALAGVLRLARERHTPAVIGTTGLTERHRQLIADAAAQVPIFQTGNLSLGVNLQMALIREARATLGAGFDVEIIERHHRRKIDAPSGTALMLAGCIEEESTAETELVFGRHETNRRRTDGEIGIHSVRGGTIVGEHEVLFLGRDEVLEINHRAYSKQVFATGALRAAAYLLQKQHGLYSMQDIVTEGNVASHVTALEDQAILNLSGLPADGRLVRRILALVAERGVVVDMISLSLPGGAAACLGFTVPQAQLSDALNALLPLSGSVPFELFTEGGMTKLVIEGPGMALRTGVAAEVLGVLEDAGIAVRLITTSETKIELCVGAAQAARAAAELQQHILKQY</sequence>
<organism evidence="17 18">
    <name type="scientific">Candidatus Aphodomorpha intestinavium</name>
    <dbReference type="NCBI Taxonomy" id="2840672"/>
    <lineage>
        <taxon>Bacteria</taxon>
        <taxon>Bacillati</taxon>
        <taxon>Bacillota</taxon>
        <taxon>Clostridia</taxon>
        <taxon>Eubacteriales</taxon>
        <taxon>Candidatus Aphodomorpha</taxon>
    </lineage>
</organism>
<gene>
    <name evidence="12" type="primary">dapB</name>
    <name evidence="17" type="ORF">IAD24_06585</name>
</gene>
<keyword evidence="11 12" id="KW-0457">Lysine biosynthesis</keyword>
<keyword evidence="2 12" id="KW-0963">Cytoplasm</keyword>
<evidence type="ECO:0000313" key="17">
    <source>
        <dbReference type="EMBL" id="HIU94811.1"/>
    </source>
</evidence>
<evidence type="ECO:0000256" key="1">
    <source>
        <dbReference type="ARBA" id="ARBA00006642"/>
    </source>
</evidence>
<evidence type="ECO:0000256" key="13">
    <source>
        <dbReference type="NCBIfam" id="TIGR00036"/>
    </source>
</evidence>
<dbReference type="Pfam" id="PF01113">
    <property type="entry name" value="DapB_N"/>
    <property type="match status" value="1"/>
</dbReference>
<feature type="binding site" evidence="12">
    <location>
        <begin position="8"/>
        <end position="13"/>
    </location>
    <ligand>
        <name>NAD(+)</name>
        <dbReference type="ChEBI" id="CHEBI:57540"/>
    </ligand>
</feature>
<dbReference type="SUPFAM" id="SSF51735">
    <property type="entry name" value="NAD(P)-binding Rossmann-fold domains"/>
    <property type="match status" value="1"/>
</dbReference>
<dbReference type="GO" id="GO:0050661">
    <property type="term" value="F:NADP binding"/>
    <property type="evidence" value="ECO:0007669"/>
    <property type="project" value="UniProtKB-UniRule"/>
</dbReference>
<feature type="domain" description="Aspartokinase ACT" evidence="16">
    <location>
        <begin position="347"/>
        <end position="402"/>
    </location>
</feature>
<evidence type="ECO:0000259" key="16">
    <source>
        <dbReference type="Pfam" id="PF22468"/>
    </source>
</evidence>
<dbReference type="InterPro" id="IPR023940">
    <property type="entry name" value="DHDPR_bac"/>
</dbReference>
<feature type="domain" description="Dihydrodipicolinate reductase C-terminal" evidence="15">
    <location>
        <begin position="116"/>
        <end position="249"/>
    </location>
</feature>
<dbReference type="PANTHER" id="PTHR20836:SF7">
    <property type="entry name" value="4-HYDROXY-TETRAHYDRODIPICOLINATE REDUCTASE"/>
    <property type="match status" value="1"/>
</dbReference>
<proteinExistence type="inferred from homology"/>
<keyword evidence="10 12" id="KW-0520">NAD</keyword>
<dbReference type="InterPro" id="IPR054352">
    <property type="entry name" value="ACT_Aspartokinase"/>
</dbReference>
<dbReference type="NCBIfam" id="TIGR00036">
    <property type="entry name" value="dapB"/>
    <property type="match status" value="1"/>
</dbReference>
<feature type="domain" description="Dihydrodipicolinate reductase N-terminal" evidence="14">
    <location>
        <begin position="2"/>
        <end position="112"/>
    </location>
</feature>
<evidence type="ECO:0000256" key="10">
    <source>
        <dbReference type="ARBA" id="ARBA00023027"/>
    </source>
</evidence>
<dbReference type="GO" id="GO:0016301">
    <property type="term" value="F:kinase activity"/>
    <property type="evidence" value="ECO:0007669"/>
    <property type="project" value="UniProtKB-KW"/>
</dbReference>
<evidence type="ECO:0000256" key="12">
    <source>
        <dbReference type="HAMAP-Rule" id="MF_00102"/>
    </source>
</evidence>
<comment type="pathway">
    <text evidence="12">Amino-acid biosynthesis; L-lysine biosynthesis via DAP pathway; (S)-tetrahydrodipicolinate from L-aspartate: step 4/4.</text>
</comment>